<reference evidence="7 8" key="1">
    <citation type="journal article" date="2019" name="Int. J. Syst. Evol. Microbiol.">
        <title>The Global Catalogue of Microorganisms (GCM) 10K type strain sequencing project: providing services to taxonomists for standard genome sequencing and annotation.</title>
        <authorList>
            <consortium name="The Broad Institute Genomics Platform"/>
            <consortium name="The Broad Institute Genome Sequencing Center for Infectious Disease"/>
            <person name="Wu L."/>
            <person name="Ma J."/>
        </authorList>
    </citation>
    <scope>NUCLEOTIDE SEQUENCE [LARGE SCALE GENOMIC DNA]</scope>
    <source>
        <strain evidence="7 8">JCM 30072</strain>
    </source>
</reference>
<proteinExistence type="predicted"/>
<sequence length="488" mass="53568">MGLISRIGGDLKFETSSQILGVILGGSLTIILAQFLSPNDYGLLFLTISVLEVAKIFSRSGVGKSTSRYIADYKDTQPDQIPHILTTGLIYTIIAIASTCAIIIFGRSYISELLNQPKITSLLFIGTGFIAASTLFSFARLSLQGFENIKASSAIFLLNRTIRTILVSVFVYFGFNTLGALLGYILAALLSAICGLVYMYINYYNTIKSDTIDTKLRKKIGKYSLPLILSNAANSIDKRVDVFLIGLIIDPTAVAYYTISRQMIMFIQSPISSLTFTLAPTLKADIVKGNKDDAIELYNDALSIGLLLYIPAAAGLIVLAEPTIRMIFGSQYLDAVPILQILSLYAIFSSIVTLNGQCLDFLGRARDRAAIKGVTSMANAGLNIFLLPWIGVTGAALSTVLTYAVYAISITYIMSFEIKINFRWLFHYLLIVCLITAVMSAVIYPFVGYIQGIHHLIALTGLGILVWMTLALWTQLIHFELDYIRCNN</sequence>
<evidence type="ECO:0000313" key="7">
    <source>
        <dbReference type="EMBL" id="MFC7058798.1"/>
    </source>
</evidence>
<evidence type="ECO:0000256" key="4">
    <source>
        <dbReference type="ARBA" id="ARBA00022989"/>
    </source>
</evidence>
<evidence type="ECO:0000256" key="2">
    <source>
        <dbReference type="ARBA" id="ARBA00022475"/>
    </source>
</evidence>
<feature type="transmembrane region" description="Helical" evidence="6">
    <location>
        <begin position="20"/>
        <end position="37"/>
    </location>
</feature>
<comment type="subcellular location">
    <subcellularLocation>
        <location evidence="1">Cell membrane</location>
        <topology evidence="1">Multi-pass membrane protein</topology>
    </subcellularLocation>
</comment>
<feature type="transmembrane region" description="Helical" evidence="6">
    <location>
        <begin position="155"/>
        <end position="175"/>
    </location>
</feature>
<name>A0ABD5VZW8_9EURY</name>
<dbReference type="GeneID" id="76630851"/>
<evidence type="ECO:0000256" key="3">
    <source>
        <dbReference type="ARBA" id="ARBA00022692"/>
    </source>
</evidence>
<dbReference type="PANTHER" id="PTHR30250:SF11">
    <property type="entry name" value="O-ANTIGEN TRANSPORTER-RELATED"/>
    <property type="match status" value="1"/>
</dbReference>
<evidence type="ECO:0000256" key="6">
    <source>
        <dbReference type="SAM" id="Phobius"/>
    </source>
</evidence>
<dbReference type="Pfam" id="PF01943">
    <property type="entry name" value="Polysacc_synt"/>
    <property type="match status" value="1"/>
</dbReference>
<dbReference type="CDD" id="cd13128">
    <property type="entry name" value="MATE_Wzx_like"/>
    <property type="match status" value="1"/>
</dbReference>
<dbReference type="AlphaFoldDB" id="A0ABD5VZW8"/>
<keyword evidence="4 6" id="KW-1133">Transmembrane helix</keyword>
<dbReference type="InterPro" id="IPR050833">
    <property type="entry name" value="Poly_Biosynth_Transport"/>
</dbReference>
<protein>
    <submittedName>
        <fullName evidence="7">Flippase</fullName>
    </submittedName>
</protein>
<evidence type="ECO:0000256" key="5">
    <source>
        <dbReference type="ARBA" id="ARBA00023136"/>
    </source>
</evidence>
<feature type="transmembrane region" description="Helical" evidence="6">
    <location>
        <begin position="83"/>
        <end position="110"/>
    </location>
</feature>
<feature type="transmembrane region" description="Helical" evidence="6">
    <location>
        <begin position="301"/>
        <end position="320"/>
    </location>
</feature>
<keyword evidence="3 6" id="KW-0812">Transmembrane</keyword>
<feature type="transmembrane region" description="Helical" evidence="6">
    <location>
        <begin position="181"/>
        <end position="201"/>
    </location>
</feature>
<keyword evidence="2" id="KW-1003">Cell membrane</keyword>
<feature type="transmembrane region" description="Helical" evidence="6">
    <location>
        <begin position="332"/>
        <end position="354"/>
    </location>
</feature>
<dbReference type="InterPro" id="IPR002797">
    <property type="entry name" value="Polysacc_synth"/>
</dbReference>
<keyword evidence="5 6" id="KW-0472">Membrane</keyword>
<comment type="caution">
    <text evidence="7">The sequence shown here is derived from an EMBL/GenBank/DDBJ whole genome shotgun (WGS) entry which is preliminary data.</text>
</comment>
<feature type="transmembrane region" description="Helical" evidence="6">
    <location>
        <begin position="240"/>
        <end position="259"/>
    </location>
</feature>
<dbReference type="EMBL" id="JBHSZI010000001">
    <property type="protein sequence ID" value="MFC7058798.1"/>
    <property type="molecule type" value="Genomic_DNA"/>
</dbReference>
<feature type="transmembrane region" description="Helical" evidence="6">
    <location>
        <begin position="122"/>
        <end position="143"/>
    </location>
</feature>
<dbReference type="RefSeq" id="WP_267161528.1">
    <property type="nucleotide sequence ID" value="NZ_CP112972.1"/>
</dbReference>
<feature type="transmembrane region" description="Helical" evidence="6">
    <location>
        <begin position="43"/>
        <end position="62"/>
    </location>
</feature>
<accession>A0ABD5VZW8</accession>
<organism evidence="7 8">
    <name type="scientific">Halovenus salina</name>
    <dbReference type="NCBI Taxonomy" id="1510225"/>
    <lineage>
        <taxon>Archaea</taxon>
        <taxon>Methanobacteriati</taxon>
        <taxon>Methanobacteriota</taxon>
        <taxon>Stenosarchaea group</taxon>
        <taxon>Halobacteria</taxon>
        <taxon>Halobacteriales</taxon>
        <taxon>Haloarculaceae</taxon>
        <taxon>Halovenus</taxon>
    </lineage>
</organism>
<dbReference type="Proteomes" id="UP001596445">
    <property type="component" value="Unassembled WGS sequence"/>
</dbReference>
<feature type="transmembrane region" description="Helical" evidence="6">
    <location>
        <begin position="425"/>
        <end position="447"/>
    </location>
</feature>
<evidence type="ECO:0000313" key="8">
    <source>
        <dbReference type="Proteomes" id="UP001596445"/>
    </source>
</evidence>
<feature type="transmembrane region" description="Helical" evidence="6">
    <location>
        <begin position="386"/>
        <end position="413"/>
    </location>
</feature>
<gene>
    <name evidence="7" type="ORF">ACFQQG_12230</name>
</gene>
<dbReference type="GO" id="GO:0005886">
    <property type="term" value="C:plasma membrane"/>
    <property type="evidence" value="ECO:0007669"/>
    <property type="project" value="UniProtKB-SubCell"/>
</dbReference>
<dbReference type="PANTHER" id="PTHR30250">
    <property type="entry name" value="PST FAMILY PREDICTED COLANIC ACID TRANSPORTER"/>
    <property type="match status" value="1"/>
</dbReference>
<keyword evidence="8" id="KW-1185">Reference proteome</keyword>
<feature type="transmembrane region" description="Helical" evidence="6">
    <location>
        <begin position="453"/>
        <end position="473"/>
    </location>
</feature>
<evidence type="ECO:0000256" key="1">
    <source>
        <dbReference type="ARBA" id="ARBA00004651"/>
    </source>
</evidence>